<dbReference type="PANTHER" id="PTHR30290">
    <property type="entry name" value="PERIPLASMIC BINDING COMPONENT OF ABC TRANSPORTER"/>
    <property type="match status" value="1"/>
</dbReference>
<dbReference type="GO" id="GO:0015833">
    <property type="term" value="P:peptide transport"/>
    <property type="evidence" value="ECO:0007669"/>
    <property type="project" value="TreeGrafter"/>
</dbReference>
<dbReference type="EMBL" id="JABBXF010000019">
    <property type="protein sequence ID" value="NVK78141.1"/>
    <property type="molecule type" value="Genomic_DNA"/>
</dbReference>
<proteinExistence type="predicted"/>
<dbReference type="Gene3D" id="3.10.105.10">
    <property type="entry name" value="Dipeptide-binding Protein, Domain 3"/>
    <property type="match status" value="1"/>
</dbReference>
<dbReference type="CDD" id="cd00995">
    <property type="entry name" value="PBP2_NikA_DppA_OppA_like"/>
    <property type="match status" value="1"/>
</dbReference>
<dbReference type="GO" id="GO:1904680">
    <property type="term" value="F:peptide transmembrane transporter activity"/>
    <property type="evidence" value="ECO:0007669"/>
    <property type="project" value="TreeGrafter"/>
</dbReference>
<dbReference type="PIRSF" id="PIRSF002741">
    <property type="entry name" value="MppA"/>
    <property type="match status" value="1"/>
</dbReference>
<dbReference type="SUPFAM" id="SSF53850">
    <property type="entry name" value="Periplasmic binding protein-like II"/>
    <property type="match status" value="1"/>
</dbReference>
<dbReference type="GO" id="GO:0042597">
    <property type="term" value="C:periplasmic space"/>
    <property type="evidence" value="ECO:0007669"/>
    <property type="project" value="UniProtKB-ARBA"/>
</dbReference>
<dbReference type="Pfam" id="PF00496">
    <property type="entry name" value="SBP_bac_5"/>
    <property type="match status" value="1"/>
</dbReference>
<dbReference type="RefSeq" id="WP_171080034.1">
    <property type="nucleotide sequence ID" value="NZ_BNBU01000002.1"/>
</dbReference>
<dbReference type="InterPro" id="IPR030678">
    <property type="entry name" value="Peptide/Ni-bd"/>
</dbReference>
<evidence type="ECO:0000313" key="4">
    <source>
        <dbReference type="Proteomes" id="UP000587462"/>
    </source>
</evidence>
<dbReference type="InterPro" id="IPR039424">
    <property type="entry name" value="SBP_5"/>
</dbReference>
<comment type="caution">
    <text evidence="3">The sequence shown here is derived from an EMBL/GenBank/DDBJ whole genome shotgun (WGS) entry which is preliminary data.</text>
</comment>
<dbReference type="InterPro" id="IPR000914">
    <property type="entry name" value="SBP_5_dom"/>
</dbReference>
<evidence type="ECO:0000256" key="1">
    <source>
        <dbReference type="SAM" id="SignalP"/>
    </source>
</evidence>
<gene>
    <name evidence="3" type="ORF">HG542_10750</name>
</gene>
<feature type="signal peptide" evidence="1">
    <location>
        <begin position="1"/>
        <end position="20"/>
    </location>
</feature>
<dbReference type="Gene3D" id="3.90.76.10">
    <property type="entry name" value="Dipeptide-binding Protein, Domain 1"/>
    <property type="match status" value="1"/>
</dbReference>
<evidence type="ECO:0000259" key="2">
    <source>
        <dbReference type="Pfam" id="PF00496"/>
    </source>
</evidence>
<organism evidence="3 4">
    <name type="scientific">Streptomyces morookaense</name>
    <name type="common">Streptoverticillium morookaense</name>
    <dbReference type="NCBI Taxonomy" id="1970"/>
    <lineage>
        <taxon>Bacteria</taxon>
        <taxon>Bacillati</taxon>
        <taxon>Actinomycetota</taxon>
        <taxon>Actinomycetes</taxon>
        <taxon>Kitasatosporales</taxon>
        <taxon>Streptomycetaceae</taxon>
        <taxon>Streptomyces</taxon>
    </lineage>
</organism>
<reference evidence="3 4" key="1">
    <citation type="submission" date="2020-04" db="EMBL/GenBank/DDBJ databases">
        <title>Draft Genome Sequence of Streptomyces morookaense DSM 40503, an 8-azaguanine-producing strain.</title>
        <authorList>
            <person name="Qi J."/>
            <person name="Gao J.-M."/>
        </authorList>
    </citation>
    <scope>NUCLEOTIDE SEQUENCE [LARGE SCALE GENOMIC DNA]</scope>
    <source>
        <strain evidence="3 4">DSM 40503</strain>
    </source>
</reference>
<sequence>MLTRPKPARLAAGAAATVLAFTGVSGGGTAGATDRSEGLRVFAEEPGHLVPGNVDQSESLIVDSVLYAGLVRYDPRTLQPVNVQAESITPSADQRVWTIRLKRGLTFHNGEPVNADAYIRAWNYTAYGPNHQANNDFFHSIQGFADLQEGPAAGAGQPPAPPRAKALSGLRKVDGRTFKVTLSEPYSGFRTMLGYIGFHPMAKACLAHIEACDEKPIGNGPYRIEKWEHNKVIRTVRFDRYKGDKGKSPRITFKLMSNVSDGYAAYEKGELDVIRKLLPGDKLQEARQKYPHQLIEVPMASLQRIAFPTYDARFKDKRIRQAISMAVDRKALVDTIYHGAHEPARGFVSPVFPGARPSCQYCVYDPEKARQLLAEAGGWHGGTLELWTNSGADHQVWMAALGEQLKRNLGIDYVVKADLPYSQYVDKIHTNGMTGMFRSGWNSDYPSMENFLTPLYGKNGSTAVTGWTDPRFDELVAEGNSAPTPDQAIAYYQRAEDLVAEDMPAMPVWYVKGSTLHSAAYTNVVVNPVGGEPVLAGITRK</sequence>
<dbReference type="GO" id="GO:0043190">
    <property type="term" value="C:ATP-binding cassette (ABC) transporter complex"/>
    <property type="evidence" value="ECO:0007669"/>
    <property type="project" value="InterPro"/>
</dbReference>
<name>A0A7Y7B342_STRMO</name>
<dbReference type="Proteomes" id="UP000587462">
    <property type="component" value="Unassembled WGS sequence"/>
</dbReference>
<feature type="domain" description="Solute-binding protein family 5" evidence="2">
    <location>
        <begin position="81"/>
        <end position="461"/>
    </location>
</feature>
<dbReference type="Gene3D" id="3.40.190.10">
    <property type="entry name" value="Periplasmic binding protein-like II"/>
    <property type="match status" value="1"/>
</dbReference>
<dbReference type="PANTHER" id="PTHR30290:SF83">
    <property type="entry name" value="ABC TRANSPORTER SUBSTRATE-BINDING PROTEIN"/>
    <property type="match status" value="1"/>
</dbReference>
<dbReference type="AlphaFoldDB" id="A0A7Y7B342"/>
<feature type="chain" id="PRO_5039634195" evidence="1">
    <location>
        <begin position="21"/>
        <end position="541"/>
    </location>
</feature>
<protein>
    <submittedName>
        <fullName evidence="3">ABC transporter substrate-binding protein</fullName>
    </submittedName>
</protein>
<keyword evidence="4" id="KW-1185">Reference proteome</keyword>
<accession>A0A7Y7B342</accession>
<evidence type="ECO:0000313" key="3">
    <source>
        <dbReference type="EMBL" id="NVK78141.1"/>
    </source>
</evidence>
<keyword evidence="1" id="KW-0732">Signal</keyword>